<keyword evidence="3 7" id="KW-0064">Aspartyl protease</keyword>
<feature type="chain" id="PRO_5040192075" description="Peptidase A1 domain-containing protein" evidence="8">
    <location>
        <begin position="18"/>
        <end position="431"/>
    </location>
</feature>
<evidence type="ECO:0000256" key="8">
    <source>
        <dbReference type="SAM" id="SignalP"/>
    </source>
</evidence>
<dbReference type="CDD" id="cd06097">
    <property type="entry name" value="Aspergillopepsin_like"/>
    <property type="match status" value="1"/>
</dbReference>
<reference evidence="10" key="1">
    <citation type="journal article" date="2020" name="bioRxiv">
        <title>Whole genome comparisons of ergot fungi reveals the divergence and evolution of species within the genus Claviceps are the result of varying mechanisms driving genome evolution and host range expansion.</title>
        <authorList>
            <person name="Wyka S.A."/>
            <person name="Mondo S.J."/>
            <person name="Liu M."/>
            <person name="Dettman J."/>
            <person name="Nalam V."/>
            <person name="Broders K.D."/>
        </authorList>
    </citation>
    <scope>NUCLEOTIDE SEQUENCE</scope>
    <source>
        <strain evidence="10">CCC 602</strain>
    </source>
</reference>
<feature type="signal peptide" evidence="8">
    <location>
        <begin position="1"/>
        <end position="17"/>
    </location>
</feature>
<organism evidence="10 11">
    <name type="scientific">Claviceps pusilla</name>
    <dbReference type="NCBI Taxonomy" id="123648"/>
    <lineage>
        <taxon>Eukaryota</taxon>
        <taxon>Fungi</taxon>
        <taxon>Dikarya</taxon>
        <taxon>Ascomycota</taxon>
        <taxon>Pezizomycotina</taxon>
        <taxon>Sordariomycetes</taxon>
        <taxon>Hypocreomycetidae</taxon>
        <taxon>Hypocreales</taxon>
        <taxon>Clavicipitaceae</taxon>
        <taxon>Claviceps</taxon>
    </lineage>
</organism>
<evidence type="ECO:0000256" key="7">
    <source>
        <dbReference type="RuleBase" id="RU000454"/>
    </source>
</evidence>
<gene>
    <name evidence="10" type="ORF">E4U43_003575</name>
</gene>
<keyword evidence="8" id="KW-0732">Signal</keyword>
<feature type="active site" evidence="5">
    <location>
        <position position="311"/>
    </location>
</feature>
<dbReference type="PANTHER" id="PTHR47966:SF2">
    <property type="entry name" value="ASPERGILLOPEPSIN-1-RELATED"/>
    <property type="match status" value="1"/>
</dbReference>
<dbReference type="Pfam" id="PF00026">
    <property type="entry name" value="Asp"/>
    <property type="match status" value="1"/>
</dbReference>
<dbReference type="SUPFAM" id="SSF50630">
    <property type="entry name" value="Acid proteases"/>
    <property type="match status" value="1"/>
</dbReference>
<keyword evidence="2 7" id="KW-0645">Protease</keyword>
<evidence type="ECO:0000256" key="2">
    <source>
        <dbReference type="ARBA" id="ARBA00022670"/>
    </source>
</evidence>
<dbReference type="GO" id="GO:0006508">
    <property type="term" value="P:proteolysis"/>
    <property type="evidence" value="ECO:0007669"/>
    <property type="project" value="UniProtKB-KW"/>
</dbReference>
<dbReference type="PROSITE" id="PS51767">
    <property type="entry name" value="PEPTIDASE_A1"/>
    <property type="match status" value="1"/>
</dbReference>
<dbReference type="Proteomes" id="UP000748025">
    <property type="component" value="Unassembled WGS sequence"/>
</dbReference>
<name>A0A9P7T328_9HYPO</name>
<proteinExistence type="inferred from homology"/>
<dbReference type="InterPro" id="IPR034163">
    <property type="entry name" value="Aspergillopepsin-like_cat_dom"/>
</dbReference>
<dbReference type="PROSITE" id="PS00141">
    <property type="entry name" value="ASP_PROTEASE"/>
    <property type="match status" value="2"/>
</dbReference>
<accession>A0A9P7T328</accession>
<feature type="disulfide bond" evidence="6">
    <location>
        <begin position="348"/>
        <end position="387"/>
    </location>
</feature>
<dbReference type="InterPro" id="IPR001969">
    <property type="entry name" value="Aspartic_peptidase_AS"/>
</dbReference>
<evidence type="ECO:0000256" key="1">
    <source>
        <dbReference type="ARBA" id="ARBA00007447"/>
    </source>
</evidence>
<evidence type="ECO:0000259" key="9">
    <source>
        <dbReference type="PROSITE" id="PS51767"/>
    </source>
</evidence>
<keyword evidence="11" id="KW-1185">Reference proteome</keyword>
<sequence length="431" mass="47507">MKTIVILSGTLVAHVFGVAILTEGHSKRGFSLEATRKNEQRRDFASDWTAAHGRWGSRLSEAALMGMSALVEGGLIYWKSSSAAFATSGKEGTVGAKSILHDQAYITEVDFGTPPQKLKMVLDTGSSDVWVQSSDTIYRVNDQGPWPPRYQPDLSTTAQRIDRAVWGVDYLDGTSATGIVYRDAIRLGGFHIPNATIESAQIMAPRFETEPSVSGILGLAKRLPNNITPPTPSFLSSLRSHLRRPVFTVDLRRDGPSRFDFGFVNESIPAGNITWLQSRPDSPHWDIDLDLTAWTDDHPIWMYHRFQATIDTGTSLMFLPDPLASRYWLSIPGAQLSAALSRAYMFPCSQARSLPDLLFKLPKTEHVVRIPGSYLNYGPVGSNPSFCWGGMQSARDMDVTVLGDVMLKAVFVAFDVDKNRIGLANKKLGNV</sequence>
<dbReference type="AlphaFoldDB" id="A0A9P7T328"/>
<evidence type="ECO:0000256" key="5">
    <source>
        <dbReference type="PIRSR" id="PIRSR601461-1"/>
    </source>
</evidence>
<evidence type="ECO:0000313" key="11">
    <source>
        <dbReference type="Proteomes" id="UP000748025"/>
    </source>
</evidence>
<feature type="domain" description="Peptidase A1" evidence="9">
    <location>
        <begin position="105"/>
        <end position="424"/>
    </location>
</feature>
<dbReference type="Gene3D" id="2.40.70.10">
    <property type="entry name" value="Acid Proteases"/>
    <property type="match status" value="2"/>
</dbReference>
<dbReference type="InterPro" id="IPR021109">
    <property type="entry name" value="Peptidase_aspartic_dom_sf"/>
</dbReference>
<dbReference type="InterPro" id="IPR033121">
    <property type="entry name" value="PEPTIDASE_A1"/>
</dbReference>
<evidence type="ECO:0000256" key="6">
    <source>
        <dbReference type="PIRSR" id="PIRSR601461-2"/>
    </source>
</evidence>
<dbReference type="PRINTS" id="PR00792">
    <property type="entry name" value="PEPSIN"/>
</dbReference>
<dbReference type="PANTHER" id="PTHR47966">
    <property type="entry name" value="BETA-SITE APP-CLEAVING ENZYME, ISOFORM A-RELATED"/>
    <property type="match status" value="1"/>
</dbReference>
<dbReference type="OrthoDB" id="2747330at2759"/>
<protein>
    <recommendedName>
        <fullName evidence="9">Peptidase A1 domain-containing protein</fullName>
    </recommendedName>
</protein>
<evidence type="ECO:0000313" key="10">
    <source>
        <dbReference type="EMBL" id="KAG6016536.1"/>
    </source>
</evidence>
<comment type="caution">
    <text evidence="10">The sequence shown here is derived from an EMBL/GenBank/DDBJ whole genome shotgun (WGS) entry which is preliminary data.</text>
</comment>
<evidence type="ECO:0000256" key="4">
    <source>
        <dbReference type="ARBA" id="ARBA00022801"/>
    </source>
</evidence>
<dbReference type="InterPro" id="IPR001461">
    <property type="entry name" value="Aspartic_peptidase_A1"/>
</dbReference>
<comment type="similarity">
    <text evidence="1 7">Belongs to the peptidase A1 family.</text>
</comment>
<evidence type="ECO:0000256" key="3">
    <source>
        <dbReference type="ARBA" id="ARBA00022750"/>
    </source>
</evidence>
<dbReference type="GO" id="GO:0004190">
    <property type="term" value="F:aspartic-type endopeptidase activity"/>
    <property type="evidence" value="ECO:0007669"/>
    <property type="project" value="UniProtKB-KW"/>
</dbReference>
<dbReference type="EMBL" id="SRPW01000240">
    <property type="protein sequence ID" value="KAG6016536.1"/>
    <property type="molecule type" value="Genomic_DNA"/>
</dbReference>
<keyword evidence="6" id="KW-1015">Disulfide bond</keyword>
<keyword evidence="4 7" id="KW-0378">Hydrolase</keyword>
<feature type="active site" evidence="5">
    <location>
        <position position="123"/>
    </location>
</feature>